<proteinExistence type="predicted"/>
<organism evidence="1 2">
    <name type="scientific">Plakobranchus ocellatus</name>
    <dbReference type="NCBI Taxonomy" id="259542"/>
    <lineage>
        <taxon>Eukaryota</taxon>
        <taxon>Metazoa</taxon>
        <taxon>Spiralia</taxon>
        <taxon>Lophotrochozoa</taxon>
        <taxon>Mollusca</taxon>
        <taxon>Gastropoda</taxon>
        <taxon>Heterobranchia</taxon>
        <taxon>Euthyneura</taxon>
        <taxon>Panpulmonata</taxon>
        <taxon>Sacoglossa</taxon>
        <taxon>Placobranchoidea</taxon>
        <taxon>Plakobranchidae</taxon>
        <taxon>Plakobranchus</taxon>
    </lineage>
</organism>
<dbReference type="AlphaFoldDB" id="A0AAV3ZN76"/>
<evidence type="ECO:0000313" key="2">
    <source>
        <dbReference type="Proteomes" id="UP000735302"/>
    </source>
</evidence>
<dbReference type="EMBL" id="BLXT01002759">
    <property type="protein sequence ID" value="GFN97380.1"/>
    <property type="molecule type" value="Genomic_DNA"/>
</dbReference>
<name>A0AAV3ZN76_9GAST</name>
<reference evidence="1 2" key="1">
    <citation type="journal article" date="2021" name="Elife">
        <title>Chloroplast acquisition without the gene transfer in kleptoplastic sea slugs, Plakobranchus ocellatus.</title>
        <authorList>
            <person name="Maeda T."/>
            <person name="Takahashi S."/>
            <person name="Yoshida T."/>
            <person name="Shimamura S."/>
            <person name="Takaki Y."/>
            <person name="Nagai Y."/>
            <person name="Toyoda A."/>
            <person name="Suzuki Y."/>
            <person name="Arimoto A."/>
            <person name="Ishii H."/>
            <person name="Satoh N."/>
            <person name="Nishiyama T."/>
            <person name="Hasebe M."/>
            <person name="Maruyama T."/>
            <person name="Minagawa J."/>
            <person name="Obokata J."/>
            <person name="Shigenobu S."/>
        </authorList>
    </citation>
    <scope>NUCLEOTIDE SEQUENCE [LARGE SCALE GENOMIC DNA]</scope>
</reference>
<evidence type="ECO:0000313" key="1">
    <source>
        <dbReference type="EMBL" id="GFN97380.1"/>
    </source>
</evidence>
<gene>
    <name evidence="1" type="ORF">PoB_002388600</name>
</gene>
<sequence>MARALPRVPTTDMAESMTITTIVSAGVISIPASCSEPVLDAVVPRGAVSLLAMLAEGAVGAEGGGGDSCSNSCKGRYDMRACFAVRKHCKQLVKER</sequence>
<comment type="caution">
    <text evidence="1">The sequence shown here is derived from an EMBL/GenBank/DDBJ whole genome shotgun (WGS) entry which is preliminary data.</text>
</comment>
<keyword evidence="2" id="KW-1185">Reference proteome</keyword>
<accession>A0AAV3ZN76</accession>
<protein>
    <submittedName>
        <fullName evidence="1">Uncharacterized protein</fullName>
    </submittedName>
</protein>
<dbReference type="Proteomes" id="UP000735302">
    <property type="component" value="Unassembled WGS sequence"/>
</dbReference>